<dbReference type="AlphaFoldDB" id="X5MLC0"/>
<dbReference type="RefSeq" id="WP_043948034.1">
    <property type="nucleotide sequence ID" value="NZ_HG966617.1"/>
</dbReference>
<reference evidence="2 3" key="1">
    <citation type="journal article" date="2014" name="Front. Genet.">
        <title>Genome and metabolic network of "Candidatus Phaeomarinobacter ectocarpi" Ec32, a new candidate genus of Alphaproteobacteria frequently associated with brown algae.</title>
        <authorList>
            <person name="Dittami S.M."/>
            <person name="Barbeyron T."/>
            <person name="Boyen C."/>
            <person name="Cambefort J."/>
            <person name="Collet G."/>
            <person name="Delage L."/>
            <person name="Gobet A."/>
            <person name="Groisillier A."/>
            <person name="Leblanc C."/>
            <person name="Michel G."/>
            <person name="Scornet D."/>
            <person name="Siegel A."/>
            <person name="Tapia J.E."/>
            <person name="Tonon T."/>
        </authorList>
    </citation>
    <scope>NUCLEOTIDE SEQUENCE [LARGE SCALE GENOMIC DNA]</scope>
    <source>
        <strain evidence="2 3">Ec32</strain>
    </source>
</reference>
<evidence type="ECO:0000313" key="2">
    <source>
        <dbReference type="EMBL" id="CDO58256.1"/>
    </source>
</evidence>
<protein>
    <recommendedName>
        <fullName evidence="4">OmpA-like domain-containing protein</fullName>
    </recommendedName>
</protein>
<dbReference type="EMBL" id="HG966617">
    <property type="protein sequence ID" value="CDO58256.1"/>
    <property type="molecule type" value="Genomic_DNA"/>
</dbReference>
<accession>X5MLC0</accession>
<evidence type="ECO:0000256" key="1">
    <source>
        <dbReference type="SAM" id="MobiDB-lite"/>
    </source>
</evidence>
<sequence length="383" mass="40408">MTTPQIVNAPRAHSLKLSTLTLAVGAALLLSGCAAFENSDLFGNSGRSTTSASNSAGTTGVATDVGVAARSFEALSVTAGSNTGTTVGAKIEGLREELRGLQSTMVTQTDRVNTARARATANSRDYHETKGAIASRLQRGTTPGNPELVTQWNSAQAELDSISADINTMSGLSTEIATNASTANYLLEATQATFSLSGAIEEDHRQLRILQDETRQTTVLIERLLTELRDDIARQTTYVANERSSLTTLANAIKTGELFGSGLAVSNIAPPAATSASRPAPAAGTPALVTIRFDRPNVQYQQALYTALSRALEVRPAAQFDVVAVSPSAGSPDRVQIGQSQSRRNAESVVRTMNEMGLPADRIRLSATTRGDVAANEVRVYVR</sequence>
<keyword evidence="3" id="KW-1185">Reference proteome</keyword>
<dbReference type="Proteomes" id="UP000032160">
    <property type="component" value="Chromosome I"/>
</dbReference>
<feature type="region of interest" description="Disordered" evidence="1">
    <location>
        <begin position="327"/>
        <end position="347"/>
    </location>
</feature>
<evidence type="ECO:0000313" key="3">
    <source>
        <dbReference type="Proteomes" id="UP000032160"/>
    </source>
</evidence>
<dbReference type="KEGG" id="pect:BN1012_Phect42"/>
<evidence type="ECO:0008006" key="4">
    <source>
        <dbReference type="Google" id="ProtNLM"/>
    </source>
</evidence>
<dbReference type="PATRIC" id="fig|1458461.3.peg.42"/>
<organism evidence="2 3">
    <name type="scientific">Candidatus Phaeomarinibacter ectocarpi</name>
    <dbReference type="NCBI Taxonomy" id="1458461"/>
    <lineage>
        <taxon>Bacteria</taxon>
        <taxon>Pseudomonadati</taxon>
        <taxon>Pseudomonadota</taxon>
        <taxon>Alphaproteobacteria</taxon>
        <taxon>Hyphomicrobiales</taxon>
        <taxon>Parvibaculaceae</taxon>
        <taxon>Candidatus Phaeomarinibacter</taxon>
    </lineage>
</organism>
<proteinExistence type="predicted"/>
<gene>
    <name evidence="2" type="ORF">BN1012_Phect42</name>
</gene>
<name>X5MLC0_9HYPH</name>
<dbReference type="HOGENOM" id="CLU_731336_0_0_5"/>